<name>A0AAE3K686_9EURY</name>
<feature type="domain" description="DUF7573" evidence="2">
    <location>
        <begin position="39"/>
        <end position="76"/>
    </location>
</feature>
<feature type="compositionally biased region" description="Polar residues" evidence="1">
    <location>
        <begin position="16"/>
        <end position="31"/>
    </location>
</feature>
<keyword evidence="4" id="KW-1185">Reference proteome</keyword>
<evidence type="ECO:0000259" key="2">
    <source>
        <dbReference type="Pfam" id="PF24458"/>
    </source>
</evidence>
<protein>
    <recommendedName>
        <fullName evidence="2">DUF7573 domain-containing protein</fullName>
    </recommendedName>
</protein>
<dbReference type="Pfam" id="PF24458">
    <property type="entry name" value="DUF7573"/>
    <property type="match status" value="1"/>
</dbReference>
<feature type="region of interest" description="Disordered" evidence="1">
    <location>
        <begin position="1"/>
        <end position="36"/>
    </location>
</feature>
<gene>
    <name evidence="3" type="ORF">AArcSt11_10770</name>
</gene>
<proteinExistence type="predicted"/>
<organism evidence="3 4">
    <name type="scientific">Natranaeroarchaeum aerophilus</name>
    <dbReference type="NCBI Taxonomy" id="2917711"/>
    <lineage>
        <taxon>Archaea</taxon>
        <taxon>Methanobacteriati</taxon>
        <taxon>Methanobacteriota</taxon>
        <taxon>Stenosarchaea group</taxon>
        <taxon>Halobacteria</taxon>
        <taxon>Halobacteriales</taxon>
        <taxon>Natronoarchaeaceae</taxon>
        <taxon>Natranaeroarchaeum</taxon>
    </lineage>
</organism>
<dbReference type="AlphaFoldDB" id="A0AAE3K686"/>
<dbReference type="RefSeq" id="WP_250596981.1">
    <property type="nucleotide sequence ID" value="NZ_JAKRVY010000005.1"/>
</dbReference>
<evidence type="ECO:0000313" key="4">
    <source>
        <dbReference type="Proteomes" id="UP001202674"/>
    </source>
</evidence>
<comment type="caution">
    <text evidence="3">The sequence shown here is derived from an EMBL/GenBank/DDBJ whole genome shotgun (WGS) entry which is preliminary data.</text>
</comment>
<evidence type="ECO:0000313" key="3">
    <source>
        <dbReference type="EMBL" id="MCL9814135.1"/>
    </source>
</evidence>
<sequence>MPEDSSLTEYMETADDQSSTSPEDETGAQSPDVNDDTVTVTFTWSGDGGHCAECKETVTRRWTSAGQLVCTDCKDW</sequence>
<dbReference type="Proteomes" id="UP001202674">
    <property type="component" value="Unassembled WGS sequence"/>
</dbReference>
<evidence type="ECO:0000256" key="1">
    <source>
        <dbReference type="SAM" id="MobiDB-lite"/>
    </source>
</evidence>
<dbReference type="EMBL" id="JAKRVY010000005">
    <property type="protein sequence ID" value="MCL9814135.1"/>
    <property type="molecule type" value="Genomic_DNA"/>
</dbReference>
<reference evidence="3 4" key="1">
    <citation type="journal article" date="2022" name="Syst. Appl. Microbiol.">
        <title>Natronocalculus amylovorans gen. nov., sp. nov., and Natranaeroarchaeum aerophilus sp. nov., dominant culturable amylolytic natronoarchaea from hypersaline soda lakes in southwestern Siberia.</title>
        <authorList>
            <person name="Sorokin D.Y."/>
            <person name="Elcheninov A.G."/>
            <person name="Khizhniak T.V."/>
            <person name="Koenen M."/>
            <person name="Bale N.J."/>
            <person name="Damste J.S.S."/>
            <person name="Kublanov I.V."/>
        </authorList>
    </citation>
    <scope>NUCLEOTIDE SEQUENCE [LARGE SCALE GENOMIC DNA]</scope>
    <source>
        <strain evidence="3 4">AArc-St1-1</strain>
    </source>
</reference>
<dbReference type="InterPro" id="IPR055995">
    <property type="entry name" value="DUF7573"/>
</dbReference>
<accession>A0AAE3K686</accession>